<feature type="compositionally biased region" description="Basic residues" evidence="1">
    <location>
        <begin position="112"/>
        <end position="126"/>
    </location>
</feature>
<feature type="compositionally biased region" description="Polar residues" evidence="1">
    <location>
        <begin position="324"/>
        <end position="335"/>
    </location>
</feature>
<dbReference type="OrthoDB" id="73788at2759"/>
<feature type="region of interest" description="Disordered" evidence="1">
    <location>
        <begin position="1"/>
        <end position="60"/>
    </location>
</feature>
<dbReference type="VEuPathDB" id="FungiDB:I7I52_10751"/>
<proteinExistence type="predicted"/>
<sequence>MPPKTNTLQNSNRLDKLSKLDKPLRKTSKQTTRQEARRARPLSKSRIDRERQYRLALGGNTRNQKTLTQIDFVKQAQALLAREDKDEDDDLELEYIGGETWDGDYEVPVQSSKRRKRNGNRRRANTGKRIGSDLVGRKQVDETDGSDDDKTLTQMGYVTGWQNDGRSHNMHAGLGKRKGVDRMENIGKEPKEKMCDGTLQELRANCDNRTGTQGRKRKLSEVNSECHSSQIVPPSSLNLGGNSSARTPATPRKPINRVVPSSQSPDSPALILLPCTLKESPPKFPLAPLSHNVTPRNTAPPSKGEYMTPICDSQLAQYEIPVSPFNSASTGSPNRSYEEESVIELRTTPTTSPPFAPEKDSDKKLSKSPHSIAKQTTPKDQKTEPGDPDTSSFDAEKSKKRVIYETDAETEDEEIHLSCKEHYSWRTQTQVIHDSSSRSRNDDYYDDYPLNELPTQARNSDQETSDTLPKNMLDSEASMLYYRKPMSLSFEPGSELANINTQRLAELFPAAETENEECVIPHLSTIPEKHEAEEDSVDHASTTRPTKNSSTNHISNSPRRQPPLNTTAERSISPPSSPPVVLVESSQHSDMGDADPDHTACIDSQNDCQGLVTTSQLLTDSMMESVSGPSMWMSSHDPSQEEYQDTAET</sequence>
<name>A0A8H8D3Z5_AJECA</name>
<feature type="compositionally biased region" description="Polar residues" evidence="1">
    <location>
        <begin position="1"/>
        <end position="12"/>
    </location>
</feature>
<feature type="compositionally biased region" description="Polar residues" evidence="1">
    <location>
        <begin position="539"/>
        <end position="570"/>
    </location>
</feature>
<feature type="region of interest" description="Disordered" evidence="1">
    <location>
        <begin position="530"/>
        <end position="597"/>
    </location>
</feature>
<evidence type="ECO:0000256" key="1">
    <source>
        <dbReference type="SAM" id="MobiDB-lite"/>
    </source>
</evidence>
<feature type="compositionally biased region" description="Basic and acidic residues" evidence="1">
    <location>
        <begin position="13"/>
        <end position="24"/>
    </location>
</feature>
<feature type="compositionally biased region" description="Basic and acidic residues" evidence="1">
    <location>
        <begin position="415"/>
        <end position="424"/>
    </location>
</feature>
<feature type="region of interest" description="Disordered" evidence="1">
    <location>
        <begin position="207"/>
        <end position="267"/>
    </location>
</feature>
<accession>A0A8H8D3Z5</accession>
<dbReference type="AlphaFoldDB" id="A0A8H8D3Z5"/>
<gene>
    <name evidence="2" type="ORF">I7I52_10751</name>
</gene>
<organism evidence="2 3">
    <name type="scientific">Ajellomyces capsulatus</name>
    <name type="common">Darling's disease fungus</name>
    <name type="synonym">Histoplasma capsulatum</name>
    <dbReference type="NCBI Taxonomy" id="5037"/>
    <lineage>
        <taxon>Eukaryota</taxon>
        <taxon>Fungi</taxon>
        <taxon>Dikarya</taxon>
        <taxon>Ascomycota</taxon>
        <taxon>Pezizomycotina</taxon>
        <taxon>Eurotiomycetes</taxon>
        <taxon>Eurotiomycetidae</taxon>
        <taxon>Onygenales</taxon>
        <taxon>Ajellomycetaceae</taxon>
        <taxon>Histoplasma</taxon>
    </lineage>
</organism>
<dbReference type="EMBL" id="JAEVHI010000002">
    <property type="protein sequence ID" value="KAG5300199.1"/>
    <property type="molecule type" value="Genomic_DNA"/>
</dbReference>
<feature type="compositionally biased region" description="Polar residues" evidence="1">
    <location>
        <begin position="626"/>
        <end position="637"/>
    </location>
</feature>
<reference evidence="2 3" key="1">
    <citation type="submission" date="2021-01" db="EMBL/GenBank/DDBJ databases">
        <title>Chromosome-level genome assembly of a human fungal pathogen reveals clustering of transcriptionally co-regulated genes.</title>
        <authorList>
            <person name="Voorhies M."/>
            <person name="Cohen S."/>
            <person name="Shea T.P."/>
            <person name="Petrus S."/>
            <person name="Munoz J.F."/>
            <person name="Poplawski S."/>
            <person name="Goldman W.E."/>
            <person name="Michael T."/>
            <person name="Cuomo C.A."/>
            <person name="Sil A."/>
            <person name="Beyhan S."/>
        </authorList>
    </citation>
    <scope>NUCLEOTIDE SEQUENCE [LARGE SCALE GENOMIC DNA]</scope>
    <source>
        <strain evidence="2 3">G184AR</strain>
    </source>
</reference>
<feature type="region of interest" description="Disordered" evidence="1">
    <location>
        <begin position="104"/>
        <end position="150"/>
    </location>
</feature>
<feature type="region of interest" description="Disordered" evidence="1">
    <location>
        <begin position="626"/>
        <end position="649"/>
    </location>
</feature>
<comment type="caution">
    <text evidence="2">The sequence shown here is derived from an EMBL/GenBank/DDBJ whole genome shotgun (WGS) entry which is preliminary data.</text>
</comment>
<evidence type="ECO:0000313" key="2">
    <source>
        <dbReference type="EMBL" id="KAG5300199.1"/>
    </source>
</evidence>
<feature type="region of interest" description="Disordered" evidence="1">
    <location>
        <begin position="323"/>
        <end position="471"/>
    </location>
</feature>
<feature type="compositionally biased region" description="Low complexity" evidence="1">
    <location>
        <begin position="571"/>
        <end position="586"/>
    </location>
</feature>
<feature type="compositionally biased region" description="Acidic residues" evidence="1">
    <location>
        <begin position="640"/>
        <end position="649"/>
    </location>
</feature>
<protein>
    <submittedName>
        <fullName evidence="2">BSD domain-containing protein</fullName>
    </submittedName>
</protein>
<evidence type="ECO:0000313" key="3">
    <source>
        <dbReference type="Proteomes" id="UP000670092"/>
    </source>
</evidence>
<feature type="compositionally biased region" description="Polar residues" evidence="1">
    <location>
        <begin position="221"/>
        <end position="247"/>
    </location>
</feature>
<dbReference type="Proteomes" id="UP000670092">
    <property type="component" value="Unassembled WGS sequence"/>
</dbReference>